<proteinExistence type="predicted"/>
<evidence type="ECO:0000256" key="1">
    <source>
        <dbReference type="ARBA" id="ARBA00023027"/>
    </source>
</evidence>
<dbReference type="SUPFAM" id="SSF51735">
    <property type="entry name" value="NAD(P)-binding Rossmann-fold domains"/>
    <property type="match status" value="1"/>
</dbReference>
<dbReference type="InterPro" id="IPR001509">
    <property type="entry name" value="Epimerase_deHydtase"/>
</dbReference>
<dbReference type="PRINTS" id="PR01713">
    <property type="entry name" value="NUCEPIMERASE"/>
</dbReference>
<reference evidence="5" key="1">
    <citation type="submission" date="2019-02" db="EMBL/GenBank/DDBJ databases">
        <authorList>
            <person name="Gruber-Vodicka R. H."/>
            <person name="Seah K. B. B."/>
        </authorList>
    </citation>
    <scope>NUCLEOTIDE SEQUENCE</scope>
    <source>
        <strain evidence="3">BECK_BZ197</strain>
        <strain evidence="5">BECK_BZ198</strain>
        <strain evidence="4">BECK_BZ199</strain>
    </source>
</reference>
<evidence type="ECO:0000313" key="5">
    <source>
        <dbReference type="EMBL" id="VFK77289.1"/>
    </source>
</evidence>
<protein>
    <submittedName>
        <fullName evidence="5">UDP-glucuronate 4-epimerase</fullName>
    </submittedName>
</protein>
<sequence length="362" mass="40389">MNSNFSVAPSICDTDVMPNTQPGKILVTGAAGFIGAALSERLLELGHSVIGIDNLNDYYDVSLKKDRLKRLIPYGNFHFEELDIVHQEKISRLFASQSPSHVVNLAAQVGVRYSLKNPRAYVDANIVGFLNILEGCRNQGVTHLVYASSSSVYGANAKLPFSVGDNVDHPISLYAATKKSNELMAHSYSHLYGLPTTGLRFFTVYGPWGRPDMAPFLFTRNILAGNPINVFNFGKHRRDFTYIDDIVEGIIRVLGTPAADQTWSKTSPHPATSRAPYRLYNIGNNRPVELGDYIRFLEEAIGKKAKKNLLPLQKGDVADTVADIDNLVKDFDYCPRTPVETGVRRFVAWYREYYAIPPRQLT</sequence>
<dbReference type="Pfam" id="PF01370">
    <property type="entry name" value="Epimerase"/>
    <property type="match status" value="1"/>
</dbReference>
<accession>A0A451BG74</accession>
<dbReference type="EMBL" id="CAADFO010000097">
    <property type="protein sequence ID" value="VFK31909.1"/>
    <property type="molecule type" value="Genomic_DNA"/>
</dbReference>
<organism evidence="5">
    <name type="scientific">Candidatus Kentrum sp. MB</name>
    <dbReference type="NCBI Taxonomy" id="2138164"/>
    <lineage>
        <taxon>Bacteria</taxon>
        <taxon>Pseudomonadati</taxon>
        <taxon>Pseudomonadota</taxon>
        <taxon>Gammaproteobacteria</taxon>
        <taxon>Candidatus Kentrum</taxon>
    </lineage>
</organism>
<dbReference type="PANTHER" id="PTHR43574">
    <property type="entry name" value="EPIMERASE-RELATED"/>
    <property type="match status" value="1"/>
</dbReference>
<dbReference type="EMBL" id="CAADGH010000119">
    <property type="protein sequence ID" value="VFK77289.1"/>
    <property type="molecule type" value="Genomic_DNA"/>
</dbReference>
<dbReference type="Gene3D" id="3.40.50.720">
    <property type="entry name" value="NAD(P)-binding Rossmann-like Domain"/>
    <property type="match status" value="1"/>
</dbReference>
<dbReference type="EMBL" id="CAADFQ010000120">
    <property type="protein sequence ID" value="VFK35477.1"/>
    <property type="molecule type" value="Genomic_DNA"/>
</dbReference>
<evidence type="ECO:0000313" key="4">
    <source>
        <dbReference type="EMBL" id="VFK35477.1"/>
    </source>
</evidence>
<dbReference type="InterPro" id="IPR036291">
    <property type="entry name" value="NAD(P)-bd_dom_sf"/>
</dbReference>
<dbReference type="CDD" id="cd05253">
    <property type="entry name" value="UDP_GE_SDE_e"/>
    <property type="match status" value="1"/>
</dbReference>
<dbReference type="AlphaFoldDB" id="A0A451BG74"/>
<evidence type="ECO:0000259" key="2">
    <source>
        <dbReference type="Pfam" id="PF01370"/>
    </source>
</evidence>
<evidence type="ECO:0000313" key="3">
    <source>
        <dbReference type="EMBL" id="VFK31909.1"/>
    </source>
</evidence>
<keyword evidence="1" id="KW-0520">NAD</keyword>
<name>A0A451BG74_9GAMM</name>
<feature type="domain" description="NAD-dependent epimerase/dehydratase" evidence="2">
    <location>
        <begin position="25"/>
        <end position="261"/>
    </location>
</feature>
<gene>
    <name evidence="3" type="ORF">BECKMB1821G_GA0114241_10976</name>
    <name evidence="5" type="ORF">BECKMB1821H_GA0114242_11195</name>
    <name evidence="4" type="ORF">BECKMB1821I_GA0114274_11205</name>
</gene>